<keyword evidence="1" id="KW-0732">Signal</keyword>
<feature type="signal peptide" evidence="1">
    <location>
        <begin position="1"/>
        <end position="20"/>
    </location>
</feature>
<reference evidence="2" key="1">
    <citation type="submission" date="2023-07" db="EMBL/GenBank/DDBJ databases">
        <authorList>
            <person name="Kim M.K."/>
        </authorList>
    </citation>
    <scope>NUCLEOTIDE SEQUENCE</scope>
    <source>
        <strain evidence="2">ASUV-10-1</strain>
    </source>
</reference>
<evidence type="ECO:0000313" key="2">
    <source>
        <dbReference type="EMBL" id="MDO7877423.1"/>
    </source>
</evidence>
<keyword evidence="3" id="KW-1185">Reference proteome</keyword>
<proteinExistence type="predicted"/>
<dbReference type="RefSeq" id="WP_305008851.1">
    <property type="nucleotide sequence ID" value="NZ_JAUQSY010000019.1"/>
</dbReference>
<dbReference type="InterPro" id="IPR026444">
    <property type="entry name" value="Secre_tail"/>
</dbReference>
<organism evidence="2 3">
    <name type="scientific">Hymenobacter aranciens</name>
    <dbReference type="NCBI Taxonomy" id="3063996"/>
    <lineage>
        <taxon>Bacteria</taxon>
        <taxon>Pseudomonadati</taxon>
        <taxon>Bacteroidota</taxon>
        <taxon>Cytophagia</taxon>
        <taxon>Cytophagales</taxon>
        <taxon>Hymenobacteraceae</taxon>
        <taxon>Hymenobacter</taxon>
    </lineage>
</organism>
<evidence type="ECO:0000313" key="3">
    <source>
        <dbReference type="Proteomes" id="UP001176429"/>
    </source>
</evidence>
<protein>
    <submittedName>
        <fullName evidence="2">T9SS type A sorting domain-containing protein</fullName>
    </submittedName>
</protein>
<gene>
    <name evidence="2" type="ORF">Q5H93_21965</name>
</gene>
<comment type="caution">
    <text evidence="2">The sequence shown here is derived from an EMBL/GenBank/DDBJ whole genome shotgun (WGS) entry which is preliminary data.</text>
</comment>
<evidence type="ECO:0000256" key="1">
    <source>
        <dbReference type="SAM" id="SignalP"/>
    </source>
</evidence>
<dbReference type="Proteomes" id="UP001176429">
    <property type="component" value="Unassembled WGS sequence"/>
</dbReference>
<feature type="chain" id="PRO_5047413968" evidence="1">
    <location>
        <begin position="21"/>
        <end position="387"/>
    </location>
</feature>
<dbReference type="NCBIfam" id="TIGR04183">
    <property type="entry name" value="Por_Secre_tail"/>
    <property type="match status" value="1"/>
</dbReference>
<dbReference type="EMBL" id="JAUQSY010000019">
    <property type="protein sequence ID" value="MDO7877423.1"/>
    <property type="molecule type" value="Genomic_DNA"/>
</dbReference>
<sequence length="387" mass="41102">MKHLLLPIAALTLSSLAAQAQTAITLTQSNFPATATATDSWNNALATNVAAPGLGANQTWNYASLQGVAPDVRSYAAPAAGSPFPAATRTVNSSLTLGVINLNRTSYQQLSASGLSNLGQSNPTQRYSLQQVTGSSSDSLIVPAQSATANYQIVSFPFTTGSRLRQTYRVGVIGRVKVPAFFLNNAPMRLVQRIVRVDSVAGWGTVLLPAASGGTASVRALLVRRKYVQTDSLYLNGQPAPAALVSALNLQQGQQTVYYSDWFYRENSGQTLLELYYPNASYQAPNEIYYSTEASLVSATRSALTLTGISAYPNPSASNQPLQLAALDGQRQTVTLTVRDVLGRTLATGTGITGQPTSILNGLPHGNYLLEIRTADGRQGTQRISVQ</sequence>
<name>A0ABT9BLJ9_9BACT</name>
<accession>A0ABT9BLJ9</accession>